<name>A0ABS9Q1S7_9MICO</name>
<organism evidence="2 3">
    <name type="scientific">Arsenicicoccus bolidensis</name>
    <dbReference type="NCBI Taxonomy" id="229480"/>
    <lineage>
        <taxon>Bacteria</taxon>
        <taxon>Bacillati</taxon>
        <taxon>Actinomycetota</taxon>
        <taxon>Actinomycetes</taxon>
        <taxon>Micrococcales</taxon>
        <taxon>Intrasporangiaceae</taxon>
        <taxon>Arsenicicoccus</taxon>
    </lineage>
</organism>
<evidence type="ECO:0000313" key="2">
    <source>
        <dbReference type="EMBL" id="MCG7321826.1"/>
    </source>
</evidence>
<comment type="caution">
    <text evidence="2">The sequence shown here is derived from an EMBL/GenBank/DDBJ whole genome shotgun (WGS) entry which is preliminary data.</text>
</comment>
<evidence type="ECO:0000313" key="3">
    <source>
        <dbReference type="Proteomes" id="UP001521931"/>
    </source>
</evidence>
<reference evidence="2 3" key="1">
    <citation type="submission" date="2022-02" db="EMBL/GenBank/DDBJ databases">
        <title>Uncovering new skin microbiome diversity through culturing and metagenomics.</title>
        <authorList>
            <person name="Conlan S."/>
            <person name="Deming C."/>
            <person name="Nisc Comparative Sequencing Program N."/>
            <person name="Segre J.A."/>
        </authorList>
    </citation>
    <scope>NUCLEOTIDE SEQUENCE [LARGE SCALE GENOMIC DNA]</scope>
    <source>
        <strain evidence="2 3">ACRQZ</strain>
    </source>
</reference>
<dbReference type="EMBL" id="JAKRCV010000019">
    <property type="protein sequence ID" value="MCG7321826.1"/>
    <property type="molecule type" value="Genomic_DNA"/>
</dbReference>
<gene>
    <name evidence="2" type="ORF">MHL29_07990</name>
</gene>
<evidence type="ECO:0000256" key="1">
    <source>
        <dbReference type="SAM" id="Phobius"/>
    </source>
</evidence>
<keyword evidence="1" id="KW-0472">Membrane</keyword>
<protein>
    <recommendedName>
        <fullName evidence="4">DUF2244 domain-containing protein</fullName>
    </recommendedName>
</protein>
<sequence>METLDHDGGPVVTSTPDLVRRLAEAIDGPTRRRARAFEVVLVVLAVVAAVVVALSGGSISWWLALTPVILALVLVAADVGRRRRVTSALGVQERFALRYDAPARLVRFPISGTEHPLDRFRRARVTDDGVLVLERRDNTRTPLPVDAIPADQRDSLLADLAG</sequence>
<keyword evidence="1" id="KW-0812">Transmembrane</keyword>
<feature type="transmembrane region" description="Helical" evidence="1">
    <location>
        <begin position="59"/>
        <end position="77"/>
    </location>
</feature>
<evidence type="ECO:0008006" key="4">
    <source>
        <dbReference type="Google" id="ProtNLM"/>
    </source>
</evidence>
<dbReference type="Proteomes" id="UP001521931">
    <property type="component" value="Unassembled WGS sequence"/>
</dbReference>
<keyword evidence="1" id="KW-1133">Transmembrane helix</keyword>
<accession>A0ABS9Q1S7</accession>
<feature type="transmembrane region" description="Helical" evidence="1">
    <location>
        <begin position="36"/>
        <end position="53"/>
    </location>
</feature>
<proteinExistence type="predicted"/>
<keyword evidence="3" id="KW-1185">Reference proteome</keyword>
<dbReference type="RefSeq" id="WP_239263744.1">
    <property type="nucleotide sequence ID" value="NZ_JAKRCV010000019.1"/>
</dbReference>